<protein>
    <submittedName>
        <fullName evidence="2">Uncharacterized protein</fullName>
    </submittedName>
</protein>
<reference evidence="2 3" key="1">
    <citation type="journal article" date="2023" name="Life. Sci Alliance">
        <title>Evolutionary insights into 3D genome organization and epigenetic landscape of Vigna mungo.</title>
        <authorList>
            <person name="Junaid A."/>
            <person name="Singh B."/>
            <person name="Bhatia S."/>
        </authorList>
    </citation>
    <scope>NUCLEOTIDE SEQUENCE [LARGE SCALE GENOMIC DNA]</scope>
    <source>
        <strain evidence="2">Urdbean</strain>
    </source>
</reference>
<feature type="transmembrane region" description="Helical" evidence="1">
    <location>
        <begin position="12"/>
        <end position="34"/>
    </location>
</feature>
<feature type="transmembrane region" description="Helical" evidence="1">
    <location>
        <begin position="40"/>
        <end position="65"/>
    </location>
</feature>
<keyword evidence="1" id="KW-0812">Transmembrane</keyword>
<organism evidence="2 3">
    <name type="scientific">Vigna mungo</name>
    <name type="common">Black gram</name>
    <name type="synonym">Phaseolus mungo</name>
    <dbReference type="NCBI Taxonomy" id="3915"/>
    <lineage>
        <taxon>Eukaryota</taxon>
        <taxon>Viridiplantae</taxon>
        <taxon>Streptophyta</taxon>
        <taxon>Embryophyta</taxon>
        <taxon>Tracheophyta</taxon>
        <taxon>Spermatophyta</taxon>
        <taxon>Magnoliopsida</taxon>
        <taxon>eudicotyledons</taxon>
        <taxon>Gunneridae</taxon>
        <taxon>Pentapetalae</taxon>
        <taxon>rosids</taxon>
        <taxon>fabids</taxon>
        <taxon>Fabales</taxon>
        <taxon>Fabaceae</taxon>
        <taxon>Papilionoideae</taxon>
        <taxon>50 kb inversion clade</taxon>
        <taxon>NPAAA clade</taxon>
        <taxon>indigoferoid/millettioid clade</taxon>
        <taxon>Phaseoleae</taxon>
        <taxon>Vigna</taxon>
    </lineage>
</organism>
<keyword evidence="3" id="KW-1185">Reference proteome</keyword>
<proteinExistence type="predicted"/>
<evidence type="ECO:0000256" key="1">
    <source>
        <dbReference type="SAM" id="Phobius"/>
    </source>
</evidence>
<dbReference type="AlphaFoldDB" id="A0AAQ3P5U6"/>
<gene>
    <name evidence="2" type="ORF">V8G54_000652</name>
</gene>
<dbReference type="EMBL" id="CP144700">
    <property type="protein sequence ID" value="WVZ22108.1"/>
    <property type="molecule type" value="Genomic_DNA"/>
</dbReference>
<dbReference type="Proteomes" id="UP001374535">
    <property type="component" value="Chromosome 1"/>
</dbReference>
<accession>A0AAQ3P5U6</accession>
<feature type="non-terminal residue" evidence="2">
    <location>
        <position position="145"/>
    </location>
</feature>
<evidence type="ECO:0000313" key="2">
    <source>
        <dbReference type="EMBL" id="WVZ22108.1"/>
    </source>
</evidence>
<name>A0AAQ3P5U6_VIGMU</name>
<sequence>MLLVLRLIFDSLPNNNTFSFSSFVIIHTLLFSLLQSPFSILINLCLLLTLFHLLFHFIITFILSLIKYTRSFSSHSFTISFLVTSLSSLFFPGGPLFVLLRPCHISTPCFFPSFRSLSLHCIHLPFYTHYSHKIITIYVFFFLNI</sequence>
<evidence type="ECO:0000313" key="3">
    <source>
        <dbReference type="Proteomes" id="UP001374535"/>
    </source>
</evidence>
<keyword evidence="1" id="KW-0472">Membrane</keyword>
<feature type="transmembrane region" description="Helical" evidence="1">
    <location>
        <begin position="77"/>
        <end position="100"/>
    </location>
</feature>
<keyword evidence="1" id="KW-1133">Transmembrane helix</keyword>